<dbReference type="Pfam" id="PF04024">
    <property type="entry name" value="PspC"/>
    <property type="match status" value="1"/>
</dbReference>
<sequence>MSGAGVGAAEWGQGRDQGRVGTDPRCGGGGPGGKVVGMTNSNAPFSNLSGKVLRRSRDQRMLSGVSGGIAEYLNIDATLVRLGIVALTLITGGTALLGYVVAWIVIPEADGKAIWQNGQQSQQPTPESDIAARIYDDKPPAA</sequence>
<accession>A0ABN2F7L6</accession>
<comment type="caution">
    <text evidence="9">The sequence shown here is derived from an EMBL/GenBank/DDBJ whole genome shotgun (WGS) entry which is preliminary data.</text>
</comment>
<evidence type="ECO:0000313" key="10">
    <source>
        <dbReference type="Proteomes" id="UP001501319"/>
    </source>
</evidence>
<evidence type="ECO:0000256" key="4">
    <source>
        <dbReference type="ARBA" id="ARBA00022989"/>
    </source>
</evidence>
<dbReference type="InterPro" id="IPR007168">
    <property type="entry name" value="Phageshock_PspC_N"/>
</dbReference>
<keyword evidence="5 7" id="KW-0472">Membrane</keyword>
<evidence type="ECO:0000259" key="8">
    <source>
        <dbReference type="Pfam" id="PF04024"/>
    </source>
</evidence>
<evidence type="ECO:0000256" key="3">
    <source>
        <dbReference type="ARBA" id="ARBA00022692"/>
    </source>
</evidence>
<keyword evidence="4 7" id="KW-1133">Transmembrane helix</keyword>
<keyword evidence="10" id="KW-1185">Reference proteome</keyword>
<feature type="compositionally biased region" description="Gly residues" evidence="6">
    <location>
        <begin position="26"/>
        <end position="35"/>
    </location>
</feature>
<dbReference type="InterPro" id="IPR052027">
    <property type="entry name" value="PspC"/>
</dbReference>
<name>A0ABN2F7L6_9ACTN</name>
<feature type="transmembrane region" description="Helical" evidence="7">
    <location>
        <begin position="82"/>
        <end position="106"/>
    </location>
</feature>
<reference evidence="9 10" key="1">
    <citation type="journal article" date="2019" name="Int. J. Syst. Evol. Microbiol.">
        <title>The Global Catalogue of Microorganisms (GCM) 10K type strain sequencing project: providing services to taxonomists for standard genome sequencing and annotation.</title>
        <authorList>
            <consortium name="The Broad Institute Genomics Platform"/>
            <consortium name="The Broad Institute Genome Sequencing Center for Infectious Disease"/>
            <person name="Wu L."/>
            <person name="Ma J."/>
        </authorList>
    </citation>
    <scope>NUCLEOTIDE SEQUENCE [LARGE SCALE GENOMIC DNA]</scope>
    <source>
        <strain evidence="9 10">JCM 14306</strain>
    </source>
</reference>
<gene>
    <name evidence="9" type="ORF">GCM10009744_20800</name>
</gene>
<evidence type="ECO:0000256" key="2">
    <source>
        <dbReference type="ARBA" id="ARBA00022475"/>
    </source>
</evidence>
<feature type="domain" description="Phage shock protein PspC N-terminal" evidence="8">
    <location>
        <begin position="52"/>
        <end position="109"/>
    </location>
</feature>
<dbReference type="EMBL" id="BAAANE010000004">
    <property type="protein sequence ID" value="GAA1632295.1"/>
    <property type="molecule type" value="Genomic_DNA"/>
</dbReference>
<organism evidence="9 10">
    <name type="scientific">Kribbella alba</name>
    <dbReference type="NCBI Taxonomy" id="190197"/>
    <lineage>
        <taxon>Bacteria</taxon>
        <taxon>Bacillati</taxon>
        <taxon>Actinomycetota</taxon>
        <taxon>Actinomycetes</taxon>
        <taxon>Propionibacteriales</taxon>
        <taxon>Kribbellaceae</taxon>
        <taxon>Kribbella</taxon>
    </lineage>
</organism>
<evidence type="ECO:0000313" key="9">
    <source>
        <dbReference type="EMBL" id="GAA1632295.1"/>
    </source>
</evidence>
<dbReference type="Proteomes" id="UP001501319">
    <property type="component" value="Unassembled WGS sequence"/>
</dbReference>
<feature type="region of interest" description="Disordered" evidence="6">
    <location>
        <begin position="117"/>
        <end position="142"/>
    </location>
</feature>
<evidence type="ECO:0000256" key="1">
    <source>
        <dbReference type="ARBA" id="ARBA00004162"/>
    </source>
</evidence>
<evidence type="ECO:0000256" key="5">
    <source>
        <dbReference type="ARBA" id="ARBA00023136"/>
    </source>
</evidence>
<keyword evidence="2" id="KW-1003">Cell membrane</keyword>
<comment type="subcellular location">
    <subcellularLocation>
        <location evidence="1">Cell membrane</location>
        <topology evidence="1">Single-pass membrane protein</topology>
    </subcellularLocation>
</comment>
<evidence type="ECO:0000256" key="6">
    <source>
        <dbReference type="SAM" id="MobiDB-lite"/>
    </source>
</evidence>
<dbReference type="PANTHER" id="PTHR33885:SF3">
    <property type="entry name" value="PHAGE SHOCK PROTEIN C"/>
    <property type="match status" value="1"/>
</dbReference>
<evidence type="ECO:0000256" key="7">
    <source>
        <dbReference type="SAM" id="Phobius"/>
    </source>
</evidence>
<protein>
    <recommendedName>
        <fullName evidence="8">Phage shock protein PspC N-terminal domain-containing protein</fullName>
    </recommendedName>
</protein>
<feature type="region of interest" description="Disordered" evidence="6">
    <location>
        <begin position="1"/>
        <end position="42"/>
    </location>
</feature>
<proteinExistence type="predicted"/>
<dbReference type="PANTHER" id="PTHR33885">
    <property type="entry name" value="PHAGE SHOCK PROTEIN C"/>
    <property type="match status" value="1"/>
</dbReference>
<feature type="compositionally biased region" description="Polar residues" evidence="6">
    <location>
        <begin position="117"/>
        <end position="126"/>
    </location>
</feature>
<keyword evidence="3 7" id="KW-0812">Transmembrane</keyword>